<organism evidence="1 2">
    <name type="scientific">Rhizobium leguminosarum</name>
    <dbReference type="NCBI Taxonomy" id="384"/>
    <lineage>
        <taxon>Bacteria</taxon>
        <taxon>Pseudomonadati</taxon>
        <taxon>Pseudomonadota</taxon>
        <taxon>Alphaproteobacteria</taxon>
        <taxon>Hyphomicrobiales</taxon>
        <taxon>Rhizobiaceae</taxon>
        <taxon>Rhizobium/Agrobacterium group</taxon>
        <taxon>Rhizobium</taxon>
    </lineage>
</organism>
<sequence>MTDQTQMPEPAPINYYYLWHLTALGVVDAEYGSAPPAPPALDESAARALPDPLITGTVWDAIASAGPLRPARV</sequence>
<name>A0A6P0DXB9_RHILE</name>
<feature type="non-terminal residue" evidence="1">
    <location>
        <position position="73"/>
    </location>
</feature>
<proteinExistence type="predicted"/>
<protein>
    <submittedName>
        <fullName evidence="1">Peptidase S8</fullName>
    </submittedName>
</protein>
<gene>
    <name evidence="1" type="ORF">GUK36_43090</name>
</gene>
<evidence type="ECO:0000313" key="1">
    <source>
        <dbReference type="EMBL" id="NEK56016.1"/>
    </source>
</evidence>
<evidence type="ECO:0000313" key="2">
    <source>
        <dbReference type="Proteomes" id="UP000471409"/>
    </source>
</evidence>
<dbReference type="AlphaFoldDB" id="A0A6P0DXB9"/>
<reference evidence="1 2" key="1">
    <citation type="submission" date="2020-01" db="EMBL/GenBank/DDBJ databases">
        <title>Rhizobium genotypes associated with high levels of biological nitrogen fixation by grain legumes in a temperate-maritime cropping system.</title>
        <authorList>
            <person name="Maluk M."/>
            <person name="Francesc Ferrando Molina F."/>
            <person name="Lopez Del Egido L."/>
            <person name="Lafos M."/>
            <person name="Langarica-Fuentes A."/>
            <person name="Gebre Yohannes G."/>
            <person name="Young M.W."/>
            <person name="Martin P."/>
            <person name="Gantlett R."/>
            <person name="Kenicer G."/>
            <person name="Hawes C."/>
            <person name="Begg G.S."/>
            <person name="Quilliam R.S."/>
            <person name="Squire G.R."/>
            <person name="Poole P.S."/>
            <person name="Young P.W."/>
            <person name="Iannetta P.M."/>
            <person name="James E.K."/>
        </authorList>
    </citation>
    <scope>NUCLEOTIDE SEQUENCE [LARGE SCALE GENOMIC DNA]</scope>
    <source>
        <strain evidence="1 2">JHI944</strain>
    </source>
</reference>
<dbReference type="EMBL" id="WXXP01001120">
    <property type="protein sequence ID" value="NEK56016.1"/>
    <property type="molecule type" value="Genomic_DNA"/>
</dbReference>
<comment type="caution">
    <text evidence="1">The sequence shown here is derived from an EMBL/GenBank/DDBJ whole genome shotgun (WGS) entry which is preliminary data.</text>
</comment>
<dbReference type="Proteomes" id="UP000471409">
    <property type="component" value="Unassembled WGS sequence"/>
</dbReference>
<accession>A0A6P0DXB9</accession>